<dbReference type="PATRIC" id="fig|29423.5.peg.671"/>
<protein>
    <recommendedName>
        <fullName evidence="4">DUF4189 domain-containing protein</fullName>
    </recommendedName>
</protein>
<proteinExistence type="predicted"/>
<gene>
    <name evidence="2" type="ORF">Loak_0644</name>
</gene>
<organism evidence="2 3">
    <name type="scientific">Legionella oakridgensis</name>
    <dbReference type="NCBI Taxonomy" id="29423"/>
    <lineage>
        <taxon>Bacteria</taxon>
        <taxon>Pseudomonadati</taxon>
        <taxon>Pseudomonadota</taxon>
        <taxon>Gammaproteobacteria</taxon>
        <taxon>Legionellales</taxon>
        <taxon>Legionellaceae</taxon>
        <taxon>Legionella</taxon>
    </lineage>
</organism>
<dbReference type="Proteomes" id="UP000054858">
    <property type="component" value="Unassembled WGS sequence"/>
</dbReference>
<evidence type="ECO:0000313" key="3">
    <source>
        <dbReference type="Proteomes" id="UP000054858"/>
    </source>
</evidence>
<keyword evidence="1" id="KW-0732">Signal</keyword>
<name>A0A0W0XG26_9GAMM</name>
<comment type="caution">
    <text evidence="2">The sequence shown here is derived from an EMBL/GenBank/DDBJ whole genome shotgun (WGS) entry which is preliminary data.</text>
</comment>
<sequence length="148" mass="16834">MSKSYLMIVVLSCSFSLAWAQENKMTTGDNSYWQCRAYDQDNYQWTAKSTYERTAVNKAYEACKKQSKKPETCKTAKEYCEGFINGISTRPMWQCTALDRMAKPWVSAVYSNQDDAALGAKAYCQERSTVPTTCYVNMVTCKNLNAQP</sequence>
<feature type="signal peptide" evidence="1">
    <location>
        <begin position="1"/>
        <end position="20"/>
    </location>
</feature>
<evidence type="ECO:0000313" key="2">
    <source>
        <dbReference type="EMBL" id="KTD43469.1"/>
    </source>
</evidence>
<dbReference type="EMBL" id="LNYP01000008">
    <property type="protein sequence ID" value="KTD43469.1"/>
    <property type="molecule type" value="Genomic_DNA"/>
</dbReference>
<evidence type="ECO:0000256" key="1">
    <source>
        <dbReference type="SAM" id="SignalP"/>
    </source>
</evidence>
<dbReference type="RefSeq" id="WP_025385930.1">
    <property type="nucleotide sequence ID" value="NZ_LCUA01000005.1"/>
</dbReference>
<evidence type="ECO:0008006" key="4">
    <source>
        <dbReference type="Google" id="ProtNLM"/>
    </source>
</evidence>
<dbReference type="AlphaFoldDB" id="A0A0W0XG26"/>
<feature type="chain" id="PRO_5006916481" description="DUF4189 domain-containing protein" evidence="1">
    <location>
        <begin position="21"/>
        <end position="148"/>
    </location>
</feature>
<accession>A0A0W0XG26</accession>
<reference evidence="2 3" key="1">
    <citation type="submission" date="2015-11" db="EMBL/GenBank/DDBJ databases">
        <title>Genomic analysis of 38 Legionella species identifies large and diverse effector repertoires.</title>
        <authorList>
            <person name="Burstein D."/>
            <person name="Amaro F."/>
            <person name="Zusman T."/>
            <person name="Lifshitz Z."/>
            <person name="Cohen O."/>
            <person name="Gilbert J.A."/>
            <person name="Pupko T."/>
            <person name="Shuman H.A."/>
            <person name="Segal G."/>
        </authorList>
    </citation>
    <scope>NUCLEOTIDE SEQUENCE [LARGE SCALE GENOMIC DNA]</scope>
    <source>
        <strain evidence="2 3">Oak Ridge-10</strain>
    </source>
</reference>